<proteinExistence type="predicted"/>
<gene>
    <name evidence="7" type="ORF">AUP42_00755</name>
</gene>
<reference evidence="7 8" key="1">
    <citation type="submission" date="2015-12" db="EMBL/GenBank/DDBJ databases">
        <title>Genome sequence of Thalassospira lucentensis MCCC 1A02072.</title>
        <authorList>
            <person name="Lu L."/>
            <person name="Lai Q."/>
            <person name="Shao Z."/>
            <person name="Qian P."/>
        </authorList>
    </citation>
    <scope>NUCLEOTIDE SEQUENCE [LARGE SCALE GENOMIC DNA]</scope>
    <source>
        <strain evidence="7 8">MCCC 1A02072</strain>
    </source>
</reference>
<dbReference type="SUPFAM" id="SSF48498">
    <property type="entry name" value="Tetracyclin repressor-like, C-terminal domain"/>
    <property type="match status" value="1"/>
</dbReference>
<dbReference type="InterPro" id="IPR036271">
    <property type="entry name" value="Tet_transcr_reg_TetR-rel_C_sf"/>
</dbReference>
<dbReference type="RefSeq" id="WP_062951736.1">
    <property type="nucleotide sequence ID" value="NZ_LPVY01000012.1"/>
</dbReference>
<dbReference type="PRINTS" id="PR00455">
    <property type="entry name" value="HTHTETR"/>
</dbReference>
<feature type="domain" description="HTH tetR-type" evidence="6">
    <location>
        <begin position="20"/>
        <end position="80"/>
    </location>
</feature>
<dbReference type="GO" id="GO:0003677">
    <property type="term" value="F:DNA binding"/>
    <property type="evidence" value="ECO:0007669"/>
    <property type="project" value="UniProtKB-UniRule"/>
</dbReference>
<dbReference type="EMBL" id="LPVY01000012">
    <property type="protein sequence ID" value="KZB64474.1"/>
    <property type="molecule type" value="Genomic_DNA"/>
</dbReference>
<dbReference type="InterPro" id="IPR054156">
    <property type="entry name" value="YxaF_TetR_C"/>
</dbReference>
<protein>
    <recommendedName>
        <fullName evidence="6">HTH tetR-type domain-containing protein</fullName>
    </recommendedName>
</protein>
<keyword evidence="2 4" id="KW-0238">DNA-binding</keyword>
<dbReference type="Pfam" id="PF00440">
    <property type="entry name" value="TetR_N"/>
    <property type="match status" value="1"/>
</dbReference>
<comment type="caution">
    <text evidence="7">The sequence shown here is derived from an EMBL/GenBank/DDBJ whole genome shotgun (WGS) entry which is preliminary data.</text>
</comment>
<dbReference type="InterPro" id="IPR009057">
    <property type="entry name" value="Homeodomain-like_sf"/>
</dbReference>
<feature type="DNA-binding region" description="H-T-H motif" evidence="4">
    <location>
        <begin position="43"/>
        <end position="62"/>
    </location>
</feature>
<evidence type="ECO:0000313" key="7">
    <source>
        <dbReference type="EMBL" id="KZB64474.1"/>
    </source>
</evidence>
<dbReference type="OrthoDB" id="9809772at2"/>
<keyword evidence="3" id="KW-0804">Transcription</keyword>
<dbReference type="AlphaFoldDB" id="A0A154L4Z6"/>
<dbReference type="Gene3D" id="1.10.357.10">
    <property type="entry name" value="Tetracycline Repressor, domain 2"/>
    <property type="match status" value="1"/>
</dbReference>
<keyword evidence="1" id="KW-0805">Transcription regulation</keyword>
<dbReference type="InterPro" id="IPR001647">
    <property type="entry name" value="HTH_TetR"/>
</dbReference>
<evidence type="ECO:0000256" key="1">
    <source>
        <dbReference type="ARBA" id="ARBA00023015"/>
    </source>
</evidence>
<name>A0A154L4Z6_9PROT</name>
<organism evidence="7 8">
    <name type="scientific">Thalassospira lucentensis</name>
    <dbReference type="NCBI Taxonomy" id="168935"/>
    <lineage>
        <taxon>Bacteria</taxon>
        <taxon>Pseudomonadati</taxon>
        <taxon>Pseudomonadota</taxon>
        <taxon>Alphaproteobacteria</taxon>
        <taxon>Rhodospirillales</taxon>
        <taxon>Thalassospiraceae</taxon>
        <taxon>Thalassospira</taxon>
    </lineage>
</organism>
<dbReference type="PANTHER" id="PTHR47506">
    <property type="entry name" value="TRANSCRIPTIONAL REGULATORY PROTEIN"/>
    <property type="match status" value="1"/>
</dbReference>
<evidence type="ECO:0000256" key="2">
    <source>
        <dbReference type="ARBA" id="ARBA00023125"/>
    </source>
</evidence>
<feature type="region of interest" description="Disordered" evidence="5">
    <location>
        <begin position="1"/>
        <end position="21"/>
    </location>
</feature>
<evidence type="ECO:0000313" key="8">
    <source>
        <dbReference type="Proteomes" id="UP000076335"/>
    </source>
</evidence>
<dbReference type="Proteomes" id="UP000076335">
    <property type="component" value="Unassembled WGS sequence"/>
</dbReference>
<dbReference type="Pfam" id="PF21993">
    <property type="entry name" value="TetR_C_13_2"/>
    <property type="match status" value="1"/>
</dbReference>
<evidence type="ECO:0000256" key="3">
    <source>
        <dbReference type="ARBA" id="ARBA00023163"/>
    </source>
</evidence>
<sequence>MSAPKRSPASPVRSRSNDPEGMRNRILDAAFEAFVTRGYHATAMNDIRDLAGVSGGAFAHHFPSKKQLGLAVLKERVADAVMQSWIAPVQQADTTKEGILGVMTAIIDELSARGNVTGCPLNNLAHELSGGDRDFQVACAAVFDRWQDGIAKALMRDGAVDEAAEAGRLAGFVIASYSGAMAMAKSRQDTGALCDCRAMLDRMIS</sequence>
<evidence type="ECO:0000256" key="5">
    <source>
        <dbReference type="SAM" id="MobiDB-lite"/>
    </source>
</evidence>
<dbReference type="PROSITE" id="PS50977">
    <property type="entry name" value="HTH_TETR_2"/>
    <property type="match status" value="1"/>
</dbReference>
<evidence type="ECO:0000259" key="6">
    <source>
        <dbReference type="PROSITE" id="PS50977"/>
    </source>
</evidence>
<dbReference type="PANTHER" id="PTHR47506:SF3">
    <property type="entry name" value="HTH-TYPE TRANSCRIPTIONAL REGULATOR LMRA"/>
    <property type="match status" value="1"/>
</dbReference>
<accession>A0A154L4Z6</accession>
<evidence type="ECO:0000256" key="4">
    <source>
        <dbReference type="PROSITE-ProRule" id="PRU00335"/>
    </source>
</evidence>
<dbReference type="SUPFAM" id="SSF46689">
    <property type="entry name" value="Homeodomain-like"/>
    <property type="match status" value="1"/>
</dbReference>